<dbReference type="AlphaFoldDB" id="B9SGE4"/>
<proteinExistence type="predicted"/>
<gene>
    <name evidence="1" type="ORF">RCOM_0744630</name>
</gene>
<accession>B9SGE4</accession>
<sequence>MARGFPELKILMIISESLVEWTEVVNGAFPRFLPKGLQNISKLQELFLSGVHEDLTRRLQGEEIQDQAHFKS</sequence>
<evidence type="ECO:0000313" key="2">
    <source>
        <dbReference type="Proteomes" id="UP000008311"/>
    </source>
</evidence>
<reference evidence="2" key="1">
    <citation type="journal article" date="2010" name="Nat. Biotechnol.">
        <title>Draft genome sequence of the oilseed species Ricinus communis.</title>
        <authorList>
            <person name="Chan A.P."/>
            <person name="Crabtree J."/>
            <person name="Zhao Q."/>
            <person name="Lorenzi H."/>
            <person name="Orvis J."/>
            <person name="Puiu D."/>
            <person name="Melake-Berhan A."/>
            <person name="Jones K.M."/>
            <person name="Redman J."/>
            <person name="Chen G."/>
            <person name="Cahoon E.B."/>
            <person name="Gedil M."/>
            <person name="Stanke M."/>
            <person name="Haas B.J."/>
            <person name="Wortman J.R."/>
            <person name="Fraser-Liggett C.M."/>
            <person name="Ravel J."/>
            <person name="Rabinowicz P.D."/>
        </authorList>
    </citation>
    <scope>NUCLEOTIDE SEQUENCE [LARGE SCALE GENOMIC DNA]</scope>
    <source>
        <strain evidence="2">cv. Hale</strain>
    </source>
</reference>
<dbReference type="InParanoid" id="B9SGE4"/>
<name>B9SGE4_RICCO</name>
<evidence type="ECO:0000313" key="1">
    <source>
        <dbReference type="EMBL" id="EEF37310.1"/>
    </source>
</evidence>
<dbReference type="Proteomes" id="UP000008311">
    <property type="component" value="Unassembled WGS sequence"/>
</dbReference>
<dbReference type="EMBL" id="EQ973952">
    <property type="protein sequence ID" value="EEF37310.1"/>
    <property type="molecule type" value="Genomic_DNA"/>
</dbReference>
<protein>
    <submittedName>
        <fullName evidence="1">Uncharacterized protein</fullName>
    </submittedName>
</protein>
<organism evidence="1 2">
    <name type="scientific">Ricinus communis</name>
    <name type="common">Castor bean</name>
    <dbReference type="NCBI Taxonomy" id="3988"/>
    <lineage>
        <taxon>Eukaryota</taxon>
        <taxon>Viridiplantae</taxon>
        <taxon>Streptophyta</taxon>
        <taxon>Embryophyta</taxon>
        <taxon>Tracheophyta</taxon>
        <taxon>Spermatophyta</taxon>
        <taxon>Magnoliopsida</taxon>
        <taxon>eudicotyledons</taxon>
        <taxon>Gunneridae</taxon>
        <taxon>Pentapetalae</taxon>
        <taxon>rosids</taxon>
        <taxon>fabids</taxon>
        <taxon>Malpighiales</taxon>
        <taxon>Euphorbiaceae</taxon>
        <taxon>Acalyphoideae</taxon>
        <taxon>Acalypheae</taxon>
        <taxon>Ricinus</taxon>
    </lineage>
</organism>
<keyword evidence="2" id="KW-1185">Reference proteome</keyword>